<dbReference type="PROSITE" id="PS50994">
    <property type="entry name" value="INTEGRASE"/>
    <property type="match status" value="1"/>
</dbReference>
<dbReference type="Gene3D" id="3.30.420.10">
    <property type="entry name" value="Ribonuclease H-like superfamily/Ribonuclease H"/>
    <property type="match status" value="1"/>
</dbReference>
<dbReference type="GO" id="GO:0005634">
    <property type="term" value="C:nucleus"/>
    <property type="evidence" value="ECO:0007669"/>
    <property type="project" value="UniProtKB-ARBA"/>
</dbReference>
<evidence type="ECO:0000259" key="2">
    <source>
        <dbReference type="PROSITE" id="PS50994"/>
    </source>
</evidence>
<dbReference type="Proteomes" id="UP000765509">
    <property type="component" value="Unassembled WGS sequence"/>
</dbReference>
<protein>
    <recommendedName>
        <fullName evidence="2">Integrase catalytic domain-containing protein</fullName>
    </recommendedName>
</protein>
<gene>
    <name evidence="3" type="ORF">O181_025247</name>
</gene>
<keyword evidence="4" id="KW-1185">Reference proteome</keyword>
<evidence type="ECO:0000313" key="3">
    <source>
        <dbReference type="EMBL" id="MBW0485532.1"/>
    </source>
</evidence>
<dbReference type="PANTHER" id="PTHR37984">
    <property type="entry name" value="PROTEIN CBG26694"/>
    <property type="match status" value="1"/>
</dbReference>
<accession>A0A9Q3GZP5</accession>
<dbReference type="OrthoDB" id="2273864at2759"/>
<dbReference type="EMBL" id="AVOT02008215">
    <property type="protein sequence ID" value="MBW0485532.1"/>
    <property type="molecule type" value="Genomic_DNA"/>
</dbReference>
<dbReference type="AlphaFoldDB" id="A0A9Q3GZP5"/>
<reference evidence="3" key="1">
    <citation type="submission" date="2021-03" db="EMBL/GenBank/DDBJ databases">
        <title>Draft genome sequence of rust myrtle Austropuccinia psidii MF-1, a brazilian biotype.</title>
        <authorList>
            <person name="Quecine M.C."/>
            <person name="Pachon D.M.R."/>
            <person name="Bonatelli M.L."/>
            <person name="Correr F.H."/>
            <person name="Franceschini L.M."/>
            <person name="Leite T.F."/>
            <person name="Margarido G.R.A."/>
            <person name="Almeida C.A."/>
            <person name="Ferrarezi J.A."/>
            <person name="Labate C.A."/>
        </authorList>
    </citation>
    <scope>NUCLEOTIDE SEQUENCE</scope>
    <source>
        <strain evidence="3">MF-1</strain>
    </source>
</reference>
<comment type="caution">
    <text evidence="3">The sequence shown here is derived from an EMBL/GenBank/DDBJ whole genome shotgun (WGS) entry which is preliminary data.</text>
</comment>
<dbReference type="SUPFAM" id="SSF53098">
    <property type="entry name" value="Ribonuclease H-like"/>
    <property type="match status" value="1"/>
</dbReference>
<dbReference type="GO" id="GO:0003723">
    <property type="term" value="F:RNA binding"/>
    <property type="evidence" value="ECO:0007669"/>
    <property type="project" value="UniProtKB-KW"/>
</dbReference>
<evidence type="ECO:0000256" key="1">
    <source>
        <dbReference type="ARBA" id="ARBA00022884"/>
    </source>
</evidence>
<keyword evidence="1" id="KW-0694">RNA-binding</keyword>
<proteinExistence type="predicted"/>
<evidence type="ECO:0000313" key="4">
    <source>
        <dbReference type="Proteomes" id="UP000765509"/>
    </source>
</evidence>
<feature type="domain" description="Integrase catalytic" evidence="2">
    <location>
        <begin position="6"/>
        <end position="137"/>
    </location>
</feature>
<dbReference type="PANTHER" id="PTHR37984:SF5">
    <property type="entry name" value="PROTEIN NYNRIN-LIKE"/>
    <property type="match status" value="1"/>
</dbReference>
<dbReference type="InterPro" id="IPR050951">
    <property type="entry name" value="Retrovirus_Pol_polyprotein"/>
</dbReference>
<dbReference type="InterPro" id="IPR012337">
    <property type="entry name" value="RNaseH-like_sf"/>
</dbReference>
<organism evidence="3 4">
    <name type="scientific">Austropuccinia psidii MF-1</name>
    <dbReference type="NCBI Taxonomy" id="1389203"/>
    <lineage>
        <taxon>Eukaryota</taxon>
        <taxon>Fungi</taxon>
        <taxon>Dikarya</taxon>
        <taxon>Basidiomycota</taxon>
        <taxon>Pucciniomycotina</taxon>
        <taxon>Pucciniomycetes</taxon>
        <taxon>Pucciniales</taxon>
        <taxon>Sphaerophragmiaceae</taxon>
        <taxon>Austropuccinia</taxon>
    </lineage>
</organism>
<dbReference type="GO" id="GO:0015074">
    <property type="term" value="P:DNA integration"/>
    <property type="evidence" value="ECO:0007669"/>
    <property type="project" value="InterPro"/>
</dbReference>
<sequence length="137" mass="16136">MIHIQEPKSPWEAVHMDWVPEIPLSGEISYNACLFIVERYRNTPILLPCQKDDTFMDKVLLLWNRALSNTGLFKNIISDTDPNFTYALWTNIYRFFGTKLSFSTAYHPKTDGLAERMIKTLEDMIRKFCAYELEFKD</sequence>
<dbReference type="InterPro" id="IPR001584">
    <property type="entry name" value="Integrase_cat-core"/>
</dbReference>
<name>A0A9Q3GZP5_9BASI</name>
<dbReference type="InterPro" id="IPR036397">
    <property type="entry name" value="RNaseH_sf"/>
</dbReference>